<dbReference type="InterPro" id="IPR001394">
    <property type="entry name" value="Peptidase_C19_UCH"/>
</dbReference>
<evidence type="ECO:0000259" key="9">
    <source>
        <dbReference type="PROSITE" id="PS50235"/>
    </source>
</evidence>
<comment type="similarity">
    <text evidence="2 7">Belongs to the peptidase C19 family.</text>
</comment>
<dbReference type="EC" id="3.4.19.12" evidence="7"/>
<evidence type="ECO:0000313" key="10">
    <source>
        <dbReference type="EMBL" id="CAF1297992.1"/>
    </source>
</evidence>
<evidence type="ECO:0000256" key="8">
    <source>
        <dbReference type="SAM" id="MobiDB-lite"/>
    </source>
</evidence>
<evidence type="ECO:0000256" key="1">
    <source>
        <dbReference type="ARBA" id="ARBA00000707"/>
    </source>
</evidence>
<feature type="domain" description="USP" evidence="9">
    <location>
        <begin position="387"/>
        <end position="711"/>
    </location>
</feature>
<evidence type="ECO:0000256" key="6">
    <source>
        <dbReference type="ARBA" id="ARBA00022807"/>
    </source>
</evidence>
<dbReference type="PROSITE" id="PS00973">
    <property type="entry name" value="USP_2"/>
    <property type="match status" value="1"/>
</dbReference>
<protein>
    <recommendedName>
        <fullName evidence="7">Ubiquitin carboxyl-terminal hydrolase</fullName>
        <ecNumber evidence="7">3.4.19.12</ecNumber>
    </recommendedName>
</protein>
<feature type="compositionally biased region" description="Basic and acidic residues" evidence="8">
    <location>
        <begin position="58"/>
        <end position="68"/>
    </location>
</feature>
<dbReference type="SUPFAM" id="SSF54001">
    <property type="entry name" value="Cysteine proteinases"/>
    <property type="match status" value="1"/>
</dbReference>
<dbReference type="Gene3D" id="3.90.70.10">
    <property type="entry name" value="Cysteine proteinases"/>
    <property type="match status" value="1"/>
</dbReference>
<keyword evidence="5 7" id="KW-0378">Hydrolase</keyword>
<comment type="catalytic activity">
    <reaction evidence="1 7">
        <text>Thiol-dependent hydrolysis of ester, thioester, amide, peptide and isopeptide bonds formed by the C-terminal Gly of ubiquitin (a 76-residue protein attached to proteins as an intracellular targeting signal).</text>
        <dbReference type="EC" id="3.4.19.12"/>
    </reaction>
</comment>
<evidence type="ECO:0000256" key="4">
    <source>
        <dbReference type="ARBA" id="ARBA00022786"/>
    </source>
</evidence>
<evidence type="ECO:0000256" key="7">
    <source>
        <dbReference type="RuleBase" id="RU366025"/>
    </source>
</evidence>
<dbReference type="AlphaFoldDB" id="A0A815D858"/>
<dbReference type="PANTHER" id="PTHR21646:SF24">
    <property type="entry name" value="UBIQUITIN CARBOXYL-TERMINAL HYDROLASE"/>
    <property type="match status" value="1"/>
</dbReference>
<feature type="compositionally biased region" description="Low complexity" evidence="8">
    <location>
        <begin position="92"/>
        <end position="103"/>
    </location>
</feature>
<keyword evidence="4 7" id="KW-0833">Ubl conjugation pathway</keyword>
<gene>
    <name evidence="10" type="ORF">EDS130_LOCUS30447</name>
</gene>
<keyword evidence="3 7" id="KW-0645">Protease</keyword>
<evidence type="ECO:0000256" key="2">
    <source>
        <dbReference type="ARBA" id="ARBA00009085"/>
    </source>
</evidence>
<dbReference type="GO" id="GO:0006508">
    <property type="term" value="P:proteolysis"/>
    <property type="evidence" value="ECO:0007669"/>
    <property type="project" value="UniProtKB-KW"/>
</dbReference>
<reference evidence="10" key="1">
    <citation type="submission" date="2021-02" db="EMBL/GenBank/DDBJ databases">
        <authorList>
            <person name="Nowell W R."/>
        </authorList>
    </citation>
    <scope>NUCLEOTIDE SEQUENCE</scope>
</reference>
<dbReference type="GO" id="GO:0004843">
    <property type="term" value="F:cysteine-type deubiquitinase activity"/>
    <property type="evidence" value="ECO:0007669"/>
    <property type="project" value="UniProtKB-UniRule"/>
</dbReference>
<dbReference type="Proteomes" id="UP000663852">
    <property type="component" value="Unassembled WGS sequence"/>
</dbReference>
<dbReference type="OrthoDB" id="265776at2759"/>
<dbReference type="InterPro" id="IPR028889">
    <property type="entry name" value="USP"/>
</dbReference>
<evidence type="ECO:0000313" key="11">
    <source>
        <dbReference type="Proteomes" id="UP000663852"/>
    </source>
</evidence>
<dbReference type="Pfam" id="PF00443">
    <property type="entry name" value="UCH"/>
    <property type="match status" value="1"/>
</dbReference>
<sequence length="714" mass="80091">MCHDEKNPNVRVQARRCASLPQKFGFPTPSGVLNPFIYLFSGFFGNMDMLDQIKKTFSERRKKGDESKQGPLKGTHDGKRRSSTAAGPFGKSRLQSSGSQRSNRSGLKRMKLWILKKCCTSVSLEESDETIELSIIPRLTPSVPVQVSSITTTVLPIASDQAFKGSMITTRFRSSSTLRYDWCNSFTSIAAPLASSETINIDRSIRDLAASSPFQTTMKNALYTPQRMHKKSRSQSNTNVKAEHGASTITSHSQMIPQSTHSPSRPIPKPRSRNLTCSSTLINKINSDETSKASLSDIPRLSYKRMKTTNVSSENNHARCRSQEEIVADSTPEFLDLTVMPICCEKKTIEHTTERKQNDGKATFSSLKSTSSEGIFFQPTEVQRGYCGLQNIGNTCYMSSALQCLSNVPDLTEYILKNGLASIINTTNDFGTQGKLAMAYNDLIKEMWSGKNKVTQGNIVKRYVSELSPRFAGYSQQDSHEFLNVLLGILHEDLKEESETIDYEKSLIADIFHGKLRSTVTCTCGEPVVTFDSTSFLALPIPDIPTKCPLQNYPSNSKKRTATLIDCLNAFFKTEKLSENGQWFCNKCERLMNAERQLDLWTPPKVLILQLKRFTYDISDNTKIQTLVEFPVNTPLDLRSFISDPNYKDNTLYDLVAISSHTGSLTGGHYTAYARNFLTKKWVHFDDAAITEADEKLLQSPNAYILIYRRQEPN</sequence>
<dbReference type="PROSITE" id="PS50235">
    <property type="entry name" value="USP_3"/>
    <property type="match status" value="1"/>
</dbReference>
<name>A0A815D858_ADIRI</name>
<dbReference type="EMBL" id="CAJNOJ010000214">
    <property type="protein sequence ID" value="CAF1297992.1"/>
    <property type="molecule type" value="Genomic_DNA"/>
</dbReference>
<evidence type="ECO:0000256" key="5">
    <source>
        <dbReference type="ARBA" id="ARBA00022801"/>
    </source>
</evidence>
<feature type="region of interest" description="Disordered" evidence="8">
    <location>
        <begin position="58"/>
        <end position="103"/>
    </location>
</feature>
<proteinExistence type="inferred from homology"/>
<feature type="compositionally biased region" description="Polar residues" evidence="8">
    <location>
        <begin position="247"/>
        <end position="261"/>
    </location>
</feature>
<dbReference type="InterPro" id="IPR018200">
    <property type="entry name" value="USP_CS"/>
</dbReference>
<evidence type="ECO:0000256" key="3">
    <source>
        <dbReference type="ARBA" id="ARBA00022670"/>
    </source>
</evidence>
<dbReference type="GO" id="GO:0016579">
    <property type="term" value="P:protein deubiquitination"/>
    <property type="evidence" value="ECO:0007669"/>
    <property type="project" value="InterPro"/>
</dbReference>
<dbReference type="InterPro" id="IPR050185">
    <property type="entry name" value="Ub_carboxyl-term_hydrolase"/>
</dbReference>
<feature type="region of interest" description="Disordered" evidence="8">
    <location>
        <begin position="225"/>
        <end position="277"/>
    </location>
</feature>
<organism evidence="10 11">
    <name type="scientific">Adineta ricciae</name>
    <name type="common">Rotifer</name>
    <dbReference type="NCBI Taxonomy" id="249248"/>
    <lineage>
        <taxon>Eukaryota</taxon>
        <taxon>Metazoa</taxon>
        <taxon>Spiralia</taxon>
        <taxon>Gnathifera</taxon>
        <taxon>Rotifera</taxon>
        <taxon>Eurotatoria</taxon>
        <taxon>Bdelloidea</taxon>
        <taxon>Adinetida</taxon>
        <taxon>Adinetidae</taxon>
        <taxon>Adineta</taxon>
    </lineage>
</organism>
<dbReference type="InterPro" id="IPR038765">
    <property type="entry name" value="Papain-like_cys_pep_sf"/>
</dbReference>
<accession>A0A815D858</accession>
<keyword evidence="6 7" id="KW-0788">Thiol protease</keyword>
<comment type="caution">
    <text evidence="10">The sequence shown here is derived from an EMBL/GenBank/DDBJ whole genome shotgun (WGS) entry which is preliminary data.</text>
</comment>
<dbReference type="CDD" id="cd02674">
    <property type="entry name" value="Peptidase_C19R"/>
    <property type="match status" value="1"/>
</dbReference>
<dbReference type="PANTHER" id="PTHR21646">
    <property type="entry name" value="UBIQUITIN CARBOXYL-TERMINAL HYDROLASE"/>
    <property type="match status" value="1"/>
</dbReference>
<dbReference type="PROSITE" id="PS00972">
    <property type="entry name" value="USP_1"/>
    <property type="match status" value="1"/>
</dbReference>